<dbReference type="GO" id="GO:0006813">
    <property type="term" value="P:potassium ion transport"/>
    <property type="evidence" value="ECO:0007669"/>
    <property type="project" value="UniProtKB-KW"/>
</dbReference>
<dbReference type="GO" id="GO:0009507">
    <property type="term" value="C:chloroplast"/>
    <property type="evidence" value="ECO:0007669"/>
    <property type="project" value="TreeGrafter"/>
</dbReference>
<dbReference type="Pfam" id="PF02254">
    <property type="entry name" value="TrkA_N"/>
    <property type="match status" value="1"/>
</dbReference>
<gene>
    <name evidence="12" type="ORF">WJX72_005895</name>
</gene>
<evidence type="ECO:0000256" key="7">
    <source>
        <dbReference type="ARBA" id="ARBA00022989"/>
    </source>
</evidence>
<keyword evidence="4" id="KW-0633">Potassium transport</keyword>
<dbReference type="GO" id="GO:1902600">
    <property type="term" value="P:proton transmembrane transport"/>
    <property type="evidence" value="ECO:0007669"/>
    <property type="project" value="InterPro"/>
</dbReference>
<accession>A0AAW1PQ89</accession>
<evidence type="ECO:0000259" key="11">
    <source>
        <dbReference type="PROSITE" id="PS51201"/>
    </source>
</evidence>
<keyword evidence="9 10" id="KW-0472">Membrane</keyword>
<evidence type="ECO:0000256" key="2">
    <source>
        <dbReference type="ARBA" id="ARBA00022448"/>
    </source>
</evidence>
<organism evidence="12 13">
    <name type="scientific">[Myrmecia] bisecta</name>
    <dbReference type="NCBI Taxonomy" id="41462"/>
    <lineage>
        <taxon>Eukaryota</taxon>
        <taxon>Viridiplantae</taxon>
        <taxon>Chlorophyta</taxon>
        <taxon>core chlorophytes</taxon>
        <taxon>Trebouxiophyceae</taxon>
        <taxon>Trebouxiales</taxon>
        <taxon>Trebouxiaceae</taxon>
        <taxon>Myrmecia</taxon>
    </lineage>
</organism>
<feature type="transmembrane region" description="Helical" evidence="10">
    <location>
        <begin position="212"/>
        <end position="233"/>
    </location>
</feature>
<evidence type="ECO:0000256" key="10">
    <source>
        <dbReference type="SAM" id="Phobius"/>
    </source>
</evidence>
<evidence type="ECO:0000256" key="1">
    <source>
        <dbReference type="ARBA" id="ARBA00004127"/>
    </source>
</evidence>
<dbReference type="GO" id="GO:0015297">
    <property type="term" value="F:antiporter activity"/>
    <property type="evidence" value="ECO:0007669"/>
    <property type="project" value="UniProtKB-KW"/>
</dbReference>
<dbReference type="Gene3D" id="3.40.50.720">
    <property type="entry name" value="NAD(P)-binding Rossmann-like Domain"/>
    <property type="match status" value="1"/>
</dbReference>
<proteinExistence type="predicted"/>
<dbReference type="FunFam" id="1.20.1530.20:FF:000011">
    <property type="entry name" value="K(+) efflux antiporter 3, chloroplastic"/>
    <property type="match status" value="1"/>
</dbReference>
<comment type="subcellular location">
    <subcellularLocation>
        <location evidence="1">Endomembrane system</location>
        <topology evidence="1">Multi-pass membrane protein</topology>
    </subcellularLocation>
</comment>
<dbReference type="PANTHER" id="PTHR46157">
    <property type="entry name" value="K(+) EFFLUX ANTIPORTER 3, CHLOROPLASTIC"/>
    <property type="match status" value="1"/>
</dbReference>
<dbReference type="Gene3D" id="1.20.1530.20">
    <property type="match status" value="1"/>
</dbReference>
<keyword evidence="5 10" id="KW-0812">Transmembrane</keyword>
<keyword evidence="6" id="KW-0630">Potassium</keyword>
<feature type="transmembrane region" description="Helical" evidence="10">
    <location>
        <begin position="254"/>
        <end position="273"/>
    </location>
</feature>
<protein>
    <recommendedName>
        <fullName evidence="11">RCK N-terminal domain-containing protein</fullName>
    </recommendedName>
</protein>
<evidence type="ECO:0000313" key="13">
    <source>
        <dbReference type="Proteomes" id="UP001489004"/>
    </source>
</evidence>
<dbReference type="FunFam" id="3.40.50.720:FF:000036">
    <property type="entry name" value="Glutathione-regulated potassium-efflux system protein KefB"/>
    <property type="match status" value="1"/>
</dbReference>
<evidence type="ECO:0000256" key="8">
    <source>
        <dbReference type="ARBA" id="ARBA00023065"/>
    </source>
</evidence>
<keyword evidence="8" id="KW-0406">Ion transport</keyword>
<feature type="transmembrane region" description="Helical" evidence="10">
    <location>
        <begin position="332"/>
        <end position="354"/>
    </location>
</feature>
<feature type="transmembrane region" description="Helical" evidence="10">
    <location>
        <begin position="146"/>
        <end position="166"/>
    </location>
</feature>
<evidence type="ECO:0000256" key="4">
    <source>
        <dbReference type="ARBA" id="ARBA00022538"/>
    </source>
</evidence>
<dbReference type="InterPro" id="IPR038770">
    <property type="entry name" value="Na+/solute_symporter_sf"/>
</dbReference>
<dbReference type="PANTHER" id="PTHR46157:SF4">
    <property type="entry name" value="K(+) EFFLUX ANTIPORTER 3, CHLOROPLASTIC"/>
    <property type="match status" value="1"/>
</dbReference>
<keyword evidence="7 10" id="KW-1133">Transmembrane helix</keyword>
<dbReference type="GO" id="GO:0016020">
    <property type="term" value="C:membrane"/>
    <property type="evidence" value="ECO:0007669"/>
    <property type="project" value="InterPro"/>
</dbReference>
<dbReference type="AlphaFoldDB" id="A0AAW1PQ89"/>
<feature type="transmembrane region" description="Helical" evidence="10">
    <location>
        <begin position="41"/>
        <end position="59"/>
    </location>
</feature>
<evidence type="ECO:0000313" key="12">
    <source>
        <dbReference type="EMBL" id="KAK9810162.1"/>
    </source>
</evidence>
<evidence type="ECO:0000256" key="6">
    <source>
        <dbReference type="ARBA" id="ARBA00022958"/>
    </source>
</evidence>
<dbReference type="GO" id="GO:0012505">
    <property type="term" value="C:endomembrane system"/>
    <property type="evidence" value="ECO:0007669"/>
    <property type="project" value="UniProtKB-SubCell"/>
</dbReference>
<keyword evidence="3" id="KW-0050">Antiport</keyword>
<dbReference type="PROSITE" id="PS51201">
    <property type="entry name" value="RCK_N"/>
    <property type="match status" value="1"/>
</dbReference>
<dbReference type="InterPro" id="IPR003148">
    <property type="entry name" value="RCK_N"/>
</dbReference>
<dbReference type="EMBL" id="JALJOR010000010">
    <property type="protein sequence ID" value="KAK9810162.1"/>
    <property type="molecule type" value="Genomic_DNA"/>
</dbReference>
<dbReference type="InterPro" id="IPR006153">
    <property type="entry name" value="Cation/H_exchanger_TM"/>
</dbReference>
<dbReference type="InterPro" id="IPR036291">
    <property type="entry name" value="NAD(P)-bd_dom_sf"/>
</dbReference>
<evidence type="ECO:0000256" key="3">
    <source>
        <dbReference type="ARBA" id="ARBA00022449"/>
    </source>
</evidence>
<evidence type="ECO:0000256" key="9">
    <source>
        <dbReference type="ARBA" id="ARBA00023136"/>
    </source>
</evidence>
<feature type="domain" description="RCK N-terminal" evidence="11">
    <location>
        <begin position="445"/>
        <end position="569"/>
    </location>
</feature>
<comment type="caution">
    <text evidence="12">The sequence shown here is derived from an EMBL/GenBank/DDBJ whole genome shotgun (WGS) entry which is preliminary data.</text>
</comment>
<dbReference type="Proteomes" id="UP001489004">
    <property type="component" value="Unassembled WGS sequence"/>
</dbReference>
<reference evidence="12 13" key="1">
    <citation type="journal article" date="2024" name="Nat. Commun.">
        <title>Phylogenomics reveals the evolutionary origins of lichenization in chlorophyte algae.</title>
        <authorList>
            <person name="Puginier C."/>
            <person name="Libourel C."/>
            <person name="Otte J."/>
            <person name="Skaloud P."/>
            <person name="Haon M."/>
            <person name="Grisel S."/>
            <person name="Petersen M."/>
            <person name="Berrin J.G."/>
            <person name="Delaux P.M."/>
            <person name="Dal Grande F."/>
            <person name="Keller J."/>
        </authorList>
    </citation>
    <scope>NUCLEOTIDE SEQUENCE [LARGE SCALE GENOMIC DNA]</scope>
    <source>
        <strain evidence="12 13">SAG 2043</strain>
    </source>
</reference>
<keyword evidence="13" id="KW-1185">Reference proteome</keyword>
<feature type="transmembrane region" description="Helical" evidence="10">
    <location>
        <begin position="95"/>
        <end position="116"/>
    </location>
</feature>
<feature type="transmembrane region" description="Helical" evidence="10">
    <location>
        <begin position="307"/>
        <end position="326"/>
    </location>
</feature>
<feature type="transmembrane region" description="Helical" evidence="10">
    <location>
        <begin position="14"/>
        <end position="35"/>
    </location>
</feature>
<sequence length="679" mass="72347">MGIKTPTRCLSDTLLPLGLDFLTFLAATVLVIPLFKSVNASPVLGFLFSGLVLGQLGLFRNIEEIEKLSELGVLFLLFEMGLELSLDRLKGLAKYAFGLGTLQMLLCTAAFTVFALPVGNGVGTQILIKIFHASPQLASIRTVDEAVVIGAALSLSSSAFVLQLLAERGELPTRFGSATLGILLLQDIAVVPFLVLLPLIESTDLEAQSTMGLLQALGPVALTTLGGLGLLLLGGRIILRRIFELVAEARSDETFVALCLLTVTGASLLTQKLGFSDTMGAFVAGVLLAETNFRTQVEADIRPFRGMLLGLFFVTTGSSLDLQLFFKEWPIVIALLAGLLAVKIGIIGGIAPFFGLSESESIRTGFLLSQGGEFAFVLLSLANELKVLPEDLNRLLIIVVVLSMALTPALAELGKWVAEASTKDDGADPGIIDTGGKSSQNTKDPRPIVICGFGELGQTLANMLESPFAVSLERGQVPYVAFDLVPARLKPAREAGFNVLYGDGSRPQVLRAAGVEQPRACVVVYTARGKAITAVNSLRTSYPEVPIYVRALDVRHAAELKAAGATHITVASSEAGLAMGRSVLEGLGANENSLNFLTRALRQQMDARMLDMVQESESSSPSNSSSDETEVFVFDQTLYSQDDVRSSYLQPPTNVLLSSTDNASSSMDAMDEFLNEGAY</sequence>
<evidence type="ECO:0000256" key="5">
    <source>
        <dbReference type="ARBA" id="ARBA00022692"/>
    </source>
</evidence>
<name>A0AAW1PQ89_9CHLO</name>
<feature type="transmembrane region" description="Helical" evidence="10">
    <location>
        <begin position="178"/>
        <end position="200"/>
    </location>
</feature>
<dbReference type="Pfam" id="PF00999">
    <property type="entry name" value="Na_H_Exchanger"/>
    <property type="match status" value="1"/>
</dbReference>
<keyword evidence="2" id="KW-0813">Transport</keyword>
<dbReference type="SUPFAM" id="SSF51735">
    <property type="entry name" value="NAD(P)-binding Rossmann-fold domains"/>
    <property type="match status" value="1"/>
</dbReference>